<evidence type="ECO:0000259" key="9">
    <source>
        <dbReference type="SMART" id="SM00298"/>
    </source>
</evidence>
<evidence type="ECO:0000256" key="6">
    <source>
        <dbReference type="ARBA" id="ARBA00023163"/>
    </source>
</evidence>
<keyword evidence="4" id="KW-0156">Chromatin regulator</keyword>
<evidence type="ECO:0000256" key="3">
    <source>
        <dbReference type="ARBA" id="ARBA00018505"/>
    </source>
</evidence>
<dbReference type="InterPro" id="IPR008676">
    <property type="entry name" value="MRG"/>
</dbReference>
<evidence type="ECO:0000256" key="7">
    <source>
        <dbReference type="ARBA" id="ARBA00023242"/>
    </source>
</evidence>
<dbReference type="PANTHER" id="PTHR10880:SF15">
    <property type="entry name" value="MSL COMPLEX SUBUNIT 3"/>
    <property type="match status" value="1"/>
</dbReference>
<dbReference type="InterPro" id="IPR016197">
    <property type="entry name" value="Chromo-like_dom_sf"/>
</dbReference>
<dbReference type="InterPro" id="IPR053820">
    <property type="entry name" value="MSL3_chromo-like"/>
</dbReference>
<dbReference type="InterPro" id="IPR000953">
    <property type="entry name" value="Chromo/chromo_shadow_dom"/>
</dbReference>
<comment type="subcellular location">
    <subcellularLocation>
        <location evidence="1">Nucleus</location>
    </subcellularLocation>
</comment>
<dbReference type="OrthoDB" id="124855at2759"/>
<dbReference type="Gene3D" id="1.10.274.30">
    <property type="entry name" value="MRG domain"/>
    <property type="match status" value="1"/>
</dbReference>
<feature type="domain" description="Chromo" evidence="9">
    <location>
        <begin position="23"/>
        <end position="78"/>
    </location>
</feature>
<dbReference type="SMART" id="SM00298">
    <property type="entry name" value="CHROMO"/>
    <property type="match status" value="1"/>
</dbReference>
<dbReference type="PROSITE" id="PS51640">
    <property type="entry name" value="MRG"/>
    <property type="match status" value="1"/>
</dbReference>
<accession>A0A8H7QSE9</accession>
<name>A0A8H7QSE9_9FUNG</name>
<dbReference type="PANTHER" id="PTHR10880">
    <property type="entry name" value="MORTALITY FACTOR 4-LIKE PROTEIN"/>
    <property type="match status" value="1"/>
</dbReference>
<reference evidence="10" key="1">
    <citation type="submission" date="2020-12" db="EMBL/GenBank/DDBJ databases">
        <title>Metabolic potential, ecology and presence of endohyphal bacteria is reflected in genomic diversity of Mucoromycotina.</title>
        <authorList>
            <person name="Muszewska A."/>
            <person name="Okrasinska A."/>
            <person name="Steczkiewicz K."/>
            <person name="Drgas O."/>
            <person name="Orlowska M."/>
            <person name="Perlinska-Lenart U."/>
            <person name="Aleksandrzak-Piekarczyk T."/>
            <person name="Szatraj K."/>
            <person name="Zielenkiewicz U."/>
            <person name="Pilsyk S."/>
            <person name="Malc E."/>
            <person name="Mieczkowski P."/>
            <person name="Kruszewska J.S."/>
            <person name="Biernat P."/>
            <person name="Pawlowska J."/>
        </authorList>
    </citation>
    <scope>NUCLEOTIDE SEQUENCE</scope>
    <source>
        <strain evidence="10">WA0000017839</strain>
    </source>
</reference>
<evidence type="ECO:0000313" key="11">
    <source>
        <dbReference type="Proteomes" id="UP000603453"/>
    </source>
</evidence>
<dbReference type="InterPro" id="IPR038217">
    <property type="entry name" value="MRG_C_sf"/>
</dbReference>
<keyword evidence="11" id="KW-1185">Reference proteome</keyword>
<feature type="region of interest" description="Disordered" evidence="8">
    <location>
        <begin position="75"/>
        <end position="118"/>
    </location>
</feature>
<dbReference type="GO" id="GO:0000123">
    <property type="term" value="C:histone acetyltransferase complex"/>
    <property type="evidence" value="ECO:0007669"/>
    <property type="project" value="TreeGrafter"/>
</dbReference>
<keyword evidence="7" id="KW-0539">Nucleus</keyword>
<comment type="similarity">
    <text evidence="2">Belongs to the MRG family.</text>
</comment>
<dbReference type="SUPFAM" id="SSF54160">
    <property type="entry name" value="Chromo domain-like"/>
    <property type="match status" value="1"/>
</dbReference>
<dbReference type="GO" id="GO:0006325">
    <property type="term" value="P:chromatin organization"/>
    <property type="evidence" value="ECO:0007669"/>
    <property type="project" value="UniProtKB-KW"/>
</dbReference>
<sequence length="277" mass="33314">MVKDEKFNFERDERVLCYHGPFIYEAKILKREKREDNEQEEYFVHYKGWKQTWDEWVSEDRVLKYTDDNLQKQRQLKEMNSKRKPSRASSTVANAALIHDTESRSRKRHRDSSIDKARLEEETKKPEFKLIIPDTLKGLLVDDWENVTKNRQLLNLPREVTVDHILDSFKDQYHSKDEMLDEFIQGIQLYFNKLLSTSLLYRMERKQYDEVCVDKEPSSTYGIEHLLRLFVEIPILVSQTNIDADTSTELKEKFEDLLRFIQDHEKEYFTNDYQISA</sequence>
<dbReference type="Proteomes" id="UP000603453">
    <property type="component" value="Unassembled WGS sequence"/>
</dbReference>
<evidence type="ECO:0000313" key="10">
    <source>
        <dbReference type="EMBL" id="KAG2196903.1"/>
    </source>
</evidence>
<dbReference type="Pfam" id="PF22732">
    <property type="entry name" value="MSL3_chromo-like"/>
    <property type="match status" value="1"/>
</dbReference>
<dbReference type="PIRSF" id="PIRSF038133">
    <property type="entry name" value="HAT_Nua4_EAF3/MRG15"/>
    <property type="match status" value="1"/>
</dbReference>
<dbReference type="CDD" id="cd18983">
    <property type="entry name" value="CBD_MSL3_like"/>
    <property type="match status" value="1"/>
</dbReference>
<dbReference type="GO" id="GO:0006355">
    <property type="term" value="P:regulation of DNA-templated transcription"/>
    <property type="evidence" value="ECO:0007669"/>
    <property type="project" value="InterPro"/>
</dbReference>
<organism evidence="10 11">
    <name type="scientific">Mucor saturninus</name>
    <dbReference type="NCBI Taxonomy" id="64648"/>
    <lineage>
        <taxon>Eukaryota</taxon>
        <taxon>Fungi</taxon>
        <taxon>Fungi incertae sedis</taxon>
        <taxon>Mucoromycota</taxon>
        <taxon>Mucoromycotina</taxon>
        <taxon>Mucoromycetes</taxon>
        <taxon>Mucorales</taxon>
        <taxon>Mucorineae</taxon>
        <taxon>Mucoraceae</taxon>
        <taxon>Mucor</taxon>
    </lineage>
</organism>
<dbReference type="EMBL" id="JAEPRD010000137">
    <property type="protein sequence ID" value="KAG2196903.1"/>
    <property type="molecule type" value="Genomic_DNA"/>
</dbReference>
<evidence type="ECO:0000256" key="4">
    <source>
        <dbReference type="ARBA" id="ARBA00022853"/>
    </source>
</evidence>
<keyword evidence="5" id="KW-0805">Transcription regulation</keyword>
<comment type="caution">
    <text evidence="10">The sequence shown here is derived from an EMBL/GenBank/DDBJ whole genome shotgun (WGS) entry which is preliminary data.</text>
</comment>
<proteinExistence type="inferred from homology"/>
<evidence type="ECO:0000256" key="5">
    <source>
        <dbReference type="ARBA" id="ARBA00023015"/>
    </source>
</evidence>
<dbReference type="Gene3D" id="2.30.30.140">
    <property type="match status" value="1"/>
</dbReference>
<keyword evidence="6" id="KW-0804">Transcription</keyword>
<dbReference type="Pfam" id="PF05712">
    <property type="entry name" value="MRG"/>
    <property type="match status" value="1"/>
</dbReference>
<dbReference type="GO" id="GO:0005634">
    <property type="term" value="C:nucleus"/>
    <property type="evidence" value="ECO:0007669"/>
    <property type="project" value="UniProtKB-SubCell"/>
</dbReference>
<evidence type="ECO:0000256" key="2">
    <source>
        <dbReference type="ARBA" id="ARBA00009093"/>
    </source>
</evidence>
<gene>
    <name evidence="10" type="ORF">INT47_005127</name>
</gene>
<evidence type="ECO:0000256" key="8">
    <source>
        <dbReference type="SAM" id="MobiDB-lite"/>
    </source>
</evidence>
<dbReference type="InterPro" id="IPR026541">
    <property type="entry name" value="MRG_dom"/>
</dbReference>
<protein>
    <recommendedName>
        <fullName evidence="3">Chromatin modification-related protein EAF3</fullName>
    </recommendedName>
</protein>
<evidence type="ECO:0000256" key="1">
    <source>
        <dbReference type="ARBA" id="ARBA00004123"/>
    </source>
</evidence>
<dbReference type="AlphaFoldDB" id="A0A8H7QSE9"/>